<sequence length="114" mass="12488">MRAPFYPPNRPDLLDRFIRDALAPGLDPVEGHRACARYRMEERIGLVTAPVLMIGAAADPFAMPDLPRVREALTASRNVQTVVIEGGMIPLMETHAAEVADAIEVFLGNVLLTH</sequence>
<proteinExistence type="predicted"/>
<dbReference type="EMBL" id="CAEZYZ010000198">
    <property type="protein sequence ID" value="CAB4757383.1"/>
    <property type="molecule type" value="Genomic_DNA"/>
</dbReference>
<dbReference type="SUPFAM" id="SSF53474">
    <property type="entry name" value="alpha/beta-Hydrolases"/>
    <property type="match status" value="1"/>
</dbReference>
<name>A0A6J6UFD1_9ZZZZ</name>
<reference evidence="1" key="1">
    <citation type="submission" date="2020-05" db="EMBL/GenBank/DDBJ databases">
        <authorList>
            <person name="Chiriac C."/>
            <person name="Salcher M."/>
            <person name="Ghai R."/>
            <person name="Kavagutti S V."/>
        </authorList>
    </citation>
    <scope>NUCLEOTIDE SEQUENCE</scope>
</reference>
<accession>A0A6J6UFD1</accession>
<dbReference type="Gene3D" id="3.40.50.1820">
    <property type="entry name" value="alpha/beta hydrolase"/>
    <property type="match status" value="1"/>
</dbReference>
<gene>
    <name evidence="1" type="ORF">UFOPK2810_01150</name>
</gene>
<organism evidence="1">
    <name type="scientific">freshwater metagenome</name>
    <dbReference type="NCBI Taxonomy" id="449393"/>
    <lineage>
        <taxon>unclassified sequences</taxon>
        <taxon>metagenomes</taxon>
        <taxon>ecological metagenomes</taxon>
    </lineage>
</organism>
<dbReference type="AlphaFoldDB" id="A0A6J6UFD1"/>
<dbReference type="InterPro" id="IPR029058">
    <property type="entry name" value="AB_hydrolase_fold"/>
</dbReference>
<evidence type="ECO:0000313" key="1">
    <source>
        <dbReference type="EMBL" id="CAB4757383.1"/>
    </source>
</evidence>
<protein>
    <submittedName>
        <fullName evidence="1">Unannotated protein</fullName>
    </submittedName>
</protein>